<dbReference type="PANTHER" id="PTHR23024">
    <property type="entry name" value="ARYLACETAMIDE DEACETYLASE"/>
    <property type="match status" value="1"/>
</dbReference>
<dbReference type="AlphaFoldDB" id="A0AAE1TGU4"/>
<dbReference type="Gene3D" id="3.40.50.1820">
    <property type="entry name" value="alpha/beta hydrolase"/>
    <property type="match status" value="1"/>
</dbReference>
<reference evidence="3" key="1">
    <citation type="submission" date="2023-10" db="EMBL/GenBank/DDBJ databases">
        <title>Chromosome-level genome of the transformable northern wattle, Acacia crassicarpa.</title>
        <authorList>
            <person name="Massaro I."/>
            <person name="Sinha N.R."/>
            <person name="Poethig S."/>
            <person name="Leichty A.R."/>
        </authorList>
    </citation>
    <scope>NUCLEOTIDE SEQUENCE</scope>
    <source>
        <strain evidence="3">Acra3RX</strain>
        <tissue evidence="3">Leaf</tissue>
    </source>
</reference>
<dbReference type="SUPFAM" id="SSF53474">
    <property type="entry name" value="alpha/beta-Hydrolases"/>
    <property type="match status" value="1"/>
</dbReference>
<evidence type="ECO:0000313" key="4">
    <source>
        <dbReference type="Proteomes" id="UP001293593"/>
    </source>
</evidence>
<dbReference type="GO" id="GO:0016787">
    <property type="term" value="F:hydrolase activity"/>
    <property type="evidence" value="ECO:0007669"/>
    <property type="project" value="InterPro"/>
</dbReference>
<proteinExistence type="inferred from homology"/>
<comment type="caution">
    <text evidence="3">The sequence shown here is derived from an EMBL/GenBank/DDBJ whole genome shotgun (WGS) entry which is preliminary data.</text>
</comment>
<dbReference type="InterPro" id="IPR013094">
    <property type="entry name" value="AB_hydrolase_3"/>
</dbReference>
<organism evidence="3 4">
    <name type="scientific">Acacia crassicarpa</name>
    <name type="common">northern wattle</name>
    <dbReference type="NCBI Taxonomy" id="499986"/>
    <lineage>
        <taxon>Eukaryota</taxon>
        <taxon>Viridiplantae</taxon>
        <taxon>Streptophyta</taxon>
        <taxon>Embryophyta</taxon>
        <taxon>Tracheophyta</taxon>
        <taxon>Spermatophyta</taxon>
        <taxon>Magnoliopsida</taxon>
        <taxon>eudicotyledons</taxon>
        <taxon>Gunneridae</taxon>
        <taxon>Pentapetalae</taxon>
        <taxon>rosids</taxon>
        <taxon>fabids</taxon>
        <taxon>Fabales</taxon>
        <taxon>Fabaceae</taxon>
        <taxon>Caesalpinioideae</taxon>
        <taxon>mimosoid clade</taxon>
        <taxon>Acacieae</taxon>
        <taxon>Acacia</taxon>
    </lineage>
</organism>
<dbReference type="PANTHER" id="PTHR23024:SF429">
    <property type="entry name" value="ALPHA_BETA HYDROLASE FOLD PROTEIN"/>
    <property type="match status" value="1"/>
</dbReference>
<protein>
    <recommendedName>
        <fullName evidence="2">Alpha/beta hydrolase fold-3 domain-containing protein</fullName>
    </recommendedName>
</protein>
<evidence type="ECO:0000259" key="2">
    <source>
        <dbReference type="Pfam" id="PF07859"/>
    </source>
</evidence>
<comment type="similarity">
    <text evidence="1">Belongs to the 'GDXG' lipolytic enzyme family.</text>
</comment>
<dbReference type="EMBL" id="JAWXYG010000001">
    <property type="protein sequence ID" value="KAK4284672.1"/>
    <property type="molecule type" value="Genomic_DNA"/>
</dbReference>
<feature type="domain" description="Alpha/beta hydrolase fold-3" evidence="2">
    <location>
        <begin position="79"/>
        <end position="283"/>
    </location>
</feature>
<evidence type="ECO:0000313" key="3">
    <source>
        <dbReference type="EMBL" id="KAK4284672.1"/>
    </source>
</evidence>
<gene>
    <name evidence="3" type="ORF">QN277_001471</name>
</gene>
<dbReference type="InterPro" id="IPR029058">
    <property type="entry name" value="AB_hydrolase_fold"/>
</dbReference>
<dbReference type="Proteomes" id="UP001293593">
    <property type="component" value="Unassembled WGS sequence"/>
</dbReference>
<keyword evidence="4" id="KW-1185">Reference proteome</keyword>
<evidence type="ECO:0000256" key="1">
    <source>
        <dbReference type="ARBA" id="ARBA00010515"/>
    </source>
</evidence>
<name>A0AAE1TGU4_9FABA</name>
<dbReference type="InterPro" id="IPR050466">
    <property type="entry name" value="Carboxylest/Gibb_receptor"/>
</dbReference>
<accession>A0AAE1TGU4</accession>
<sequence>MDPNSASDNNQILHDYSPRFRVYKDGRVERLRGEEKAPAGVDPVTGVQSKDITINPQTGLSVRMFLPKTATSAGKLPLLIYIHGGAFCTFSPFHPFYHRHLNTIAAEANAVVVSVNYRLAPEHPLPIGYDDTWEAIKWAAAHSNGGGTEPWLVDHADFSNVYFAGDSAGGNFSHSMGMQVGLEGLPGVKLAGIVLIHPYFGIDEKEELIAFLYPTMAWPDDPKMKPAKDPNLGRLGCRRVLVMVAGNDDLVDRGRTYYEALKKSGWEGEVDLVEAEGEGHVFHLIDPTKDKAQVLVKQFVSFLTHH</sequence>
<dbReference type="Pfam" id="PF07859">
    <property type="entry name" value="Abhydrolase_3"/>
    <property type="match status" value="1"/>
</dbReference>